<sequence length="248" mass="28255">MIRFCCRDLARNTAAVLGLGSALLSDLEVGFDADDDEHLRRHVLFHIEAAFDPAIDEAIRRINMALKELDPNLERCTTEIQSRVRRDLKVQYGSVFSLSPSVLQALHERKLTSLSSRTSFELTQRGLRLELPMLEVREVELLETKNGVHVYKLDVPGLRDVLVETAETLRVLSPMTLMLAILDFKEYAGFNILNELGPKQDNHHQALVLRLLRADMTQYRKVATQGIVHVRSCWGNNFETSIQTVYVK</sequence>
<evidence type="ECO:0000313" key="1">
    <source>
        <dbReference type="EMBL" id="EGO20247.1"/>
    </source>
</evidence>
<dbReference type="HOGENOM" id="CLU_1120693_0_0_1"/>
<gene>
    <name evidence="1" type="ORF">SERLADRAFT_477634</name>
</gene>
<dbReference type="RefSeq" id="XP_007322992.1">
    <property type="nucleotide sequence ID" value="XM_007322930.1"/>
</dbReference>
<dbReference type="Proteomes" id="UP000008064">
    <property type="component" value="Unassembled WGS sequence"/>
</dbReference>
<dbReference type="EMBL" id="GL945441">
    <property type="protein sequence ID" value="EGO20247.1"/>
    <property type="molecule type" value="Genomic_DNA"/>
</dbReference>
<reference evidence="1" key="1">
    <citation type="submission" date="2011-04" db="EMBL/GenBank/DDBJ databases">
        <title>Evolution of plant cell wall degrading machinery underlies the functional diversity of forest fungi.</title>
        <authorList>
            <consortium name="US DOE Joint Genome Institute (JGI-PGF)"/>
            <person name="Eastwood D.C."/>
            <person name="Floudas D."/>
            <person name="Binder M."/>
            <person name="Majcherczyk A."/>
            <person name="Schneider P."/>
            <person name="Aerts A."/>
            <person name="Asiegbu F.O."/>
            <person name="Baker S.E."/>
            <person name="Barry K."/>
            <person name="Bendiksby M."/>
            <person name="Blumentritt M."/>
            <person name="Coutinho P.M."/>
            <person name="Cullen D."/>
            <person name="Cullen D."/>
            <person name="Gathman A."/>
            <person name="Goodell B."/>
            <person name="Henrissat B."/>
            <person name="Ihrmark K."/>
            <person name="Kauserud H."/>
            <person name="Kohler A."/>
            <person name="LaButti K."/>
            <person name="Lapidus A."/>
            <person name="Lavin J.L."/>
            <person name="Lee Y.-H."/>
            <person name="Lindquist E."/>
            <person name="Lilly W."/>
            <person name="Lucas S."/>
            <person name="Morin E."/>
            <person name="Murat C."/>
            <person name="Oguiza J.A."/>
            <person name="Park J."/>
            <person name="Pisabarro A.G."/>
            <person name="Riley R."/>
            <person name="Rosling A."/>
            <person name="Salamov A."/>
            <person name="Schmidt O."/>
            <person name="Schmutz J."/>
            <person name="Skrede I."/>
            <person name="Stenlid J."/>
            <person name="Wiebenga A."/>
            <person name="Xie X."/>
            <person name="Kues U."/>
            <person name="Hibbett D.S."/>
            <person name="Hoffmeister D."/>
            <person name="Hogberg N."/>
            <person name="Martin F."/>
            <person name="Grigoriev I.V."/>
            <person name="Watkinson S.C."/>
        </authorList>
    </citation>
    <scope>NUCLEOTIDE SEQUENCE</scope>
    <source>
        <strain evidence="1">S7.9</strain>
    </source>
</reference>
<protein>
    <submittedName>
        <fullName evidence="1">Uncharacterized protein</fullName>
    </submittedName>
</protein>
<organism>
    <name type="scientific">Serpula lacrymans var. lacrymans (strain S7.9)</name>
    <name type="common">Dry rot fungus</name>
    <dbReference type="NCBI Taxonomy" id="578457"/>
    <lineage>
        <taxon>Eukaryota</taxon>
        <taxon>Fungi</taxon>
        <taxon>Dikarya</taxon>
        <taxon>Basidiomycota</taxon>
        <taxon>Agaricomycotina</taxon>
        <taxon>Agaricomycetes</taxon>
        <taxon>Agaricomycetidae</taxon>
        <taxon>Boletales</taxon>
        <taxon>Coniophorineae</taxon>
        <taxon>Serpulaceae</taxon>
        <taxon>Serpula</taxon>
    </lineage>
</organism>
<accession>F8P9B8</accession>
<dbReference type="KEGG" id="sla:SERLADRAFT_477634"/>
<dbReference type="GeneID" id="18821036"/>
<dbReference type="AlphaFoldDB" id="F8P9B8"/>
<proteinExistence type="predicted"/>
<name>F8P9B8_SERL9</name>